<accession>A0AAD5T9H8</accession>
<evidence type="ECO:0000313" key="3">
    <source>
        <dbReference type="Proteomes" id="UP001211907"/>
    </source>
</evidence>
<proteinExistence type="predicted"/>
<protein>
    <submittedName>
        <fullName evidence="2">Uncharacterized protein</fullName>
    </submittedName>
</protein>
<reference evidence="2" key="1">
    <citation type="submission" date="2020-05" db="EMBL/GenBank/DDBJ databases">
        <title>Phylogenomic resolution of chytrid fungi.</title>
        <authorList>
            <person name="Stajich J.E."/>
            <person name="Amses K."/>
            <person name="Simmons R."/>
            <person name="Seto K."/>
            <person name="Myers J."/>
            <person name="Bonds A."/>
            <person name="Quandt C.A."/>
            <person name="Barry K."/>
            <person name="Liu P."/>
            <person name="Grigoriev I."/>
            <person name="Longcore J.E."/>
            <person name="James T.Y."/>
        </authorList>
    </citation>
    <scope>NUCLEOTIDE SEQUENCE</scope>
    <source>
        <strain evidence="2">JEL0513</strain>
    </source>
</reference>
<dbReference type="EMBL" id="JADGJH010000464">
    <property type="protein sequence ID" value="KAJ3128448.1"/>
    <property type="molecule type" value="Genomic_DNA"/>
</dbReference>
<feature type="region of interest" description="Disordered" evidence="1">
    <location>
        <begin position="1"/>
        <end position="21"/>
    </location>
</feature>
<evidence type="ECO:0000256" key="1">
    <source>
        <dbReference type="SAM" id="MobiDB-lite"/>
    </source>
</evidence>
<gene>
    <name evidence="2" type="ORF">HK100_009169</name>
</gene>
<name>A0AAD5T9H8_9FUNG</name>
<organism evidence="2 3">
    <name type="scientific">Physocladia obscura</name>
    <dbReference type="NCBI Taxonomy" id="109957"/>
    <lineage>
        <taxon>Eukaryota</taxon>
        <taxon>Fungi</taxon>
        <taxon>Fungi incertae sedis</taxon>
        <taxon>Chytridiomycota</taxon>
        <taxon>Chytridiomycota incertae sedis</taxon>
        <taxon>Chytridiomycetes</taxon>
        <taxon>Chytridiales</taxon>
        <taxon>Chytriomycetaceae</taxon>
        <taxon>Physocladia</taxon>
    </lineage>
</organism>
<dbReference type="Proteomes" id="UP001211907">
    <property type="component" value="Unassembled WGS sequence"/>
</dbReference>
<keyword evidence="3" id="KW-1185">Reference proteome</keyword>
<dbReference type="AlphaFoldDB" id="A0AAD5T9H8"/>
<sequence>MPIWKRKQAASKPVANTTPAGLRQMDNDTLLQLEREARKSTKQAAARTAGAASKLLYKAPIAVVSIARAGLAAHSVYVTHSNILAEVTRRGLVPLAQTPDENLIVLVAGQLVAVAVGHKLGEKVAASVVEPLVTHFGGIAVEQMTQKFTEMVVENAAENLMSDAAGGGSSGGTAINAKAVFNAVLNKAKIKIPGFNAPAAATAPTLQPPQPSVSTFPTNFEYVALPATTSPPPSMSRTKTLTNQAISMATSAFATASSIASSALSSSAKAAGQTVAMEKYSHYSGEWVGFGEELDIVVVDAETYNNDIEIKSVIESLHEQPESDDKGNKKTVTVLARYRMNFNFNFNSSQIVTGHNKMDNLAVNGVIDEPGFHVDFGEVATGSIPTDEVQVVYRGRIGGGQLIGEWISSDGRQGLFRLKHTFQIKKQKLMAAAQLEASLDGFISANSQVLASVGMPRRLWASIWGRIEAGRLGSRDPTAGENEESNDSKESKPLFDLALVNDTACVVAARALPPRAAVVVYPHEWIFESREQARAHLAHSPGLVSACLSLLRNVNAIEGIATPALSEDRPASESNSNPNHAVSELAQSKSQYVLDNLHRIAYSYAVKDPVSAEISLHHYCIVTDEFAPPVIPVAQSAEPILSPFVFIDQRDMKPYTVFYPAWIKKSSDQNNDLFSADDDDEDTIPQSYVITRGFLQPFSP</sequence>
<comment type="caution">
    <text evidence="2">The sequence shown here is derived from an EMBL/GenBank/DDBJ whole genome shotgun (WGS) entry which is preliminary data.</text>
</comment>
<evidence type="ECO:0000313" key="2">
    <source>
        <dbReference type="EMBL" id="KAJ3128448.1"/>
    </source>
</evidence>